<dbReference type="InterPro" id="IPR036291">
    <property type="entry name" value="NAD(P)-bd_dom_sf"/>
</dbReference>
<dbReference type="GO" id="GO:0050661">
    <property type="term" value="F:NADP binding"/>
    <property type="evidence" value="ECO:0007669"/>
    <property type="project" value="InterPro"/>
</dbReference>
<dbReference type="Gene3D" id="3.90.25.10">
    <property type="entry name" value="UDP-galactose 4-epimerase, domain 1"/>
    <property type="match status" value="1"/>
</dbReference>
<evidence type="ECO:0000313" key="5">
    <source>
        <dbReference type="EMBL" id="SFF41993.1"/>
    </source>
</evidence>
<dbReference type="GO" id="GO:0005975">
    <property type="term" value="P:carbohydrate metabolic process"/>
    <property type="evidence" value="ECO:0007669"/>
    <property type="project" value="InterPro"/>
</dbReference>
<dbReference type="AlphaFoldDB" id="A0A1I2IK21"/>
<dbReference type="Gene3D" id="3.40.50.720">
    <property type="entry name" value="NAD(P)-binding Rossmann-like Domain"/>
    <property type="match status" value="1"/>
</dbReference>
<dbReference type="STRING" id="655355.SAMN05216283_10659"/>
<gene>
    <name evidence="5" type="ORF">SAMN05216283_10659</name>
</gene>
<dbReference type="Pfam" id="PF01370">
    <property type="entry name" value="Epimerase"/>
    <property type="match status" value="1"/>
</dbReference>
<feature type="domain" description="NAD-dependent epimerase/dehydratase" evidence="4">
    <location>
        <begin position="2"/>
        <end position="243"/>
    </location>
</feature>
<reference evidence="5 6" key="1">
    <citation type="submission" date="2016-10" db="EMBL/GenBank/DDBJ databases">
        <authorList>
            <person name="de Groot N.N."/>
        </authorList>
    </citation>
    <scope>NUCLEOTIDE SEQUENCE [LARGE SCALE GENOMIC DNA]</scope>
    <source>
        <strain evidence="5 6">CGMCC 1.9156</strain>
    </source>
</reference>
<dbReference type="SUPFAM" id="SSF51735">
    <property type="entry name" value="NAD(P)-binding Rossmann-fold domains"/>
    <property type="match status" value="1"/>
</dbReference>
<dbReference type="PANTHER" id="PTHR43103">
    <property type="entry name" value="NUCLEOSIDE-DIPHOSPHATE-SUGAR EPIMERASE"/>
    <property type="match status" value="1"/>
</dbReference>
<evidence type="ECO:0000256" key="3">
    <source>
        <dbReference type="ARBA" id="ARBA00023277"/>
    </source>
</evidence>
<evidence type="ECO:0000313" key="6">
    <source>
        <dbReference type="Proteomes" id="UP000198964"/>
    </source>
</evidence>
<keyword evidence="2" id="KW-0413">Isomerase</keyword>
<evidence type="ECO:0000259" key="4">
    <source>
        <dbReference type="Pfam" id="PF01370"/>
    </source>
</evidence>
<dbReference type="InterPro" id="IPR001509">
    <property type="entry name" value="Epimerase_deHydtase"/>
</dbReference>
<dbReference type="GO" id="GO:0008712">
    <property type="term" value="F:ADP-glyceromanno-heptose 6-epimerase activity"/>
    <property type="evidence" value="ECO:0007669"/>
    <property type="project" value="InterPro"/>
</dbReference>
<keyword evidence="1" id="KW-0521">NADP</keyword>
<proteinExistence type="predicted"/>
<protein>
    <submittedName>
        <fullName evidence="5">ADP-L-glycero-D-manno-heptose 6-epimerase</fullName>
    </submittedName>
</protein>
<organism evidence="5 6">
    <name type="scientific">Sunxiuqinia elliptica</name>
    <dbReference type="NCBI Taxonomy" id="655355"/>
    <lineage>
        <taxon>Bacteria</taxon>
        <taxon>Pseudomonadati</taxon>
        <taxon>Bacteroidota</taxon>
        <taxon>Bacteroidia</taxon>
        <taxon>Marinilabiliales</taxon>
        <taxon>Prolixibacteraceae</taxon>
        <taxon>Sunxiuqinia</taxon>
    </lineage>
</organism>
<dbReference type="RefSeq" id="WP_093920194.1">
    <property type="nucleotide sequence ID" value="NZ_FONW01000006.1"/>
</dbReference>
<dbReference type="PANTHER" id="PTHR43103:SF3">
    <property type="entry name" value="ADP-L-GLYCERO-D-MANNO-HEPTOSE-6-EPIMERASE"/>
    <property type="match status" value="1"/>
</dbReference>
<keyword evidence="3" id="KW-0119">Carbohydrate metabolism</keyword>
<name>A0A1I2IK21_9BACT</name>
<dbReference type="Proteomes" id="UP000198964">
    <property type="component" value="Unassembled WGS sequence"/>
</dbReference>
<dbReference type="EMBL" id="FONW01000006">
    <property type="protein sequence ID" value="SFF41993.1"/>
    <property type="molecule type" value="Genomic_DNA"/>
</dbReference>
<sequence length="321" mass="37028">MIVVTGAAGFIGSYMAGKLNQEGFQDLILVDKFNDPLKISNYISKNYSKLVDRDDFFVWLNDNHHLVQCIIHLGARTDTIGQEPEIYKQLNFDYSKRIWDGCIQFGLPLIYASSASTYGDGEYGFDDNHELVSKFKPLNCYAQSKHDFDCWALAQEKKPYFWAGLKFFNVFGPNEYHKGRMASVVYQAFNRVSDTKKMTLFRSHRPAFKNGEQARDFIYVEDVANVMVHFMKTRKKSGIYNVGTGVARTYLDLAKAVFKAMDVEESISFVDTPEDIRDNYQYYTCAKIDKLRQAGYDKPFTSLEAAINDYVKTYLMTEFCY</sequence>
<evidence type="ECO:0000256" key="1">
    <source>
        <dbReference type="ARBA" id="ARBA00022857"/>
    </source>
</evidence>
<dbReference type="NCBIfam" id="TIGR02197">
    <property type="entry name" value="heptose_epim"/>
    <property type="match status" value="1"/>
</dbReference>
<evidence type="ECO:0000256" key="2">
    <source>
        <dbReference type="ARBA" id="ARBA00023235"/>
    </source>
</evidence>
<dbReference type="CDD" id="cd05248">
    <property type="entry name" value="ADP_GME_SDR_e"/>
    <property type="match status" value="1"/>
</dbReference>
<keyword evidence="6" id="KW-1185">Reference proteome</keyword>
<dbReference type="InterPro" id="IPR011912">
    <property type="entry name" value="Heptose_epim"/>
</dbReference>
<accession>A0A1I2IK21</accession>